<feature type="region of interest" description="Disordered" evidence="1">
    <location>
        <begin position="450"/>
        <end position="480"/>
    </location>
</feature>
<gene>
    <name evidence="3" type="ORF">ACFSCW_13135</name>
</gene>
<dbReference type="RefSeq" id="WP_380889936.1">
    <property type="nucleotide sequence ID" value="NZ_JBHUDY010000001.1"/>
</dbReference>
<dbReference type="InterPro" id="IPR006860">
    <property type="entry name" value="FecR"/>
</dbReference>
<feature type="compositionally biased region" description="Low complexity" evidence="1">
    <location>
        <begin position="522"/>
        <end position="538"/>
    </location>
</feature>
<evidence type="ECO:0000313" key="3">
    <source>
        <dbReference type="EMBL" id="MFD1612745.1"/>
    </source>
</evidence>
<evidence type="ECO:0000256" key="1">
    <source>
        <dbReference type="SAM" id="MobiDB-lite"/>
    </source>
</evidence>
<accession>A0ABW4I537</accession>
<proteinExistence type="predicted"/>
<keyword evidence="4" id="KW-1185">Reference proteome</keyword>
<dbReference type="Gene3D" id="2.60.120.1440">
    <property type="match status" value="1"/>
</dbReference>
<feature type="region of interest" description="Disordered" evidence="1">
    <location>
        <begin position="291"/>
        <end position="311"/>
    </location>
</feature>
<dbReference type="PANTHER" id="PTHR38731">
    <property type="entry name" value="LIPL45-RELATED LIPOPROTEIN-RELATED"/>
    <property type="match status" value="1"/>
</dbReference>
<feature type="region of interest" description="Disordered" evidence="1">
    <location>
        <begin position="522"/>
        <end position="552"/>
    </location>
</feature>
<sequence>MAIALASVTASPLMANDVEWRISESTGNVQLLHAGLSKAALRGGVVEAGDTIVTGRGARAVVTRGEEYLMVAPSSRLRLPAAEQSGTVTKFVQDVGNVVFMIKKKLTPHFSVSTPYLAAVVKGTTFSVSVTEAGASVQVIEGAVDVATADGGAHDLLKPGAVALVNAGDRFRLRIEGDGPARTIVSPAVPTQRPETPAPVVPAASTAPATTAAGPYDQVISTAIAEKPLSLSEATGGLVQGTIGGEGERQFAMATEGTRSAADTIRAATATALANEVGRSAETANAEASLKKADADKAGDSAVQASTDAEQSAKAAEDAAAAKAASDAAAAAAAVKAGEAADLARAAAADAERAAAASAERQAQEAAAAAAADQAARAAELARRNATDAAAAEAASKAAAKAAEDAQAAAAIAAQAESDRLAREAARIDADKAAAKAAADASQALEDAQAKAAEKAARDAEKAADAAAREQAKQMADAAKAAEKAASDAAAEAAKNADMAAKDAAKAVQDAVKVADAAIPGAAAQGPGPSSNASSNAVGPGGNPNMPQTKANAPLGVLTDVISGLGKLGKIKN</sequence>
<dbReference type="PANTHER" id="PTHR38731:SF3">
    <property type="entry name" value="BLL6125 PROTEIN"/>
    <property type="match status" value="1"/>
</dbReference>
<reference evidence="4" key="1">
    <citation type="journal article" date="2019" name="Int. J. Syst. Evol. Microbiol.">
        <title>The Global Catalogue of Microorganisms (GCM) 10K type strain sequencing project: providing services to taxonomists for standard genome sequencing and annotation.</title>
        <authorList>
            <consortium name="The Broad Institute Genomics Platform"/>
            <consortium name="The Broad Institute Genome Sequencing Center for Infectious Disease"/>
            <person name="Wu L."/>
            <person name="Ma J."/>
        </authorList>
    </citation>
    <scope>NUCLEOTIDE SEQUENCE [LARGE SCALE GENOMIC DNA]</scope>
    <source>
        <strain evidence="4">CGMCC 1.16275</strain>
    </source>
</reference>
<name>A0ABW4I537_9SPHN</name>
<dbReference type="Proteomes" id="UP001597115">
    <property type="component" value="Unassembled WGS sequence"/>
</dbReference>
<dbReference type="EMBL" id="JBHUDY010000001">
    <property type="protein sequence ID" value="MFD1612745.1"/>
    <property type="molecule type" value="Genomic_DNA"/>
</dbReference>
<comment type="caution">
    <text evidence="3">The sequence shown here is derived from an EMBL/GenBank/DDBJ whole genome shotgun (WGS) entry which is preliminary data.</text>
</comment>
<evidence type="ECO:0000259" key="2">
    <source>
        <dbReference type="Pfam" id="PF04773"/>
    </source>
</evidence>
<evidence type="ECO:0000313" key="4">
    <source>
        <dbReference type="Proteomes" id="UP001597115"/>
    </source>
</evidence>
<organism evidence="3 4">
    <name type="scientific">Sphingomonas tabacisoli</name>
    <dbReference type="NCBI Taxonomy" id="2249466"/>
    <lineage>
        <taxon>Bacteria</taxon>
        <taxon>Pseudomonadati</taxon>
        <taxon>Pseudomonadota</taxon>
        <taxon>Alphaproteobacteria</taxon>
        <taxon>Sphingomonadales</taxon>
        <taxon>Sphingomonadaceae</taxon>
        <taxon>Sphingomonas</taxon>
    </lineage>
</organism>
<feature type="compositionally biased region" description="Basic and acidic residues" evidence="1">
    <location>
        <begin position="450"/>
        <end position="472"/>
    </location>
</feature>
<protein>
    <submittedName>
        <fullName evidence="3">FecR domain-containing protein</fullName>
    </submittedName>
</protein>
<feature type="domain" description="FecR protein" evidence="2">
    <location>
        <begin position="50"/>
        <end position="144"/>
    </location>
</feature>
<dbReference type="Pfam" id="PF04773">
    <property type="entry name" value="FecR"/>
    <property type="match status" value="1"/>
</dbReference>